<evidence type="ECO:0000256" key="3">
    <source>
        <dbReference type="ARBA" id="ARBA00022692"/>
    </source>
</evidence>
<dbReference type="AlphaFoldDB" id="A0A0H4VN85"/>
<evidence type="ECO:0000256" key="1">
    <source>
        <dbReference type="ARBA" id="ARBA00004651"/>
    </source>
</evidence>
<keyword evidence="2" id="KW-1003">Cell membrane</keyword>
<dbReference type="Pfam" id="PF06271">
    <property type="entry name" value="RDD"/>
    <property type="match status" value="1"/>
</dbReference>
<comment type="subcellular location">
    <subcellularLocation>
        <location evidence="1">Cell membrane</location>
        <topology evidence="1">Multi-pass membrane protein</topology>
    </subcellularLocation>
</comment>
<name>A0A0H4VN85_9BACT</name>
<keyword evidence="4 6" id="KW-1133">Transmembrane helix</keyword>
<accession>A0A0H4VN85</accession>
<evidence type="ECO:0000259" key="7">
    <source>
        <dbReference type="Pfam" id="PF06271"/>
    </source>
</evidence>
<evidence type="ECO:0000256" key="5">
    <source>
        <dbReference type="ARBA" id="ARBA00023136"/>
    </source>
</evidence>
<dbReference type="PANTHER" id="PTHR36115:SF4">
    <property type="entry name" value="MEMBRANE PROTEIN"/>
    <property type="match status" value="1"/>
</dbReference>
<organism evidence="8 9">
    <name type="scientific">Rufibacter radiotolerans</name>
    <dbReference type="NCBI Taxonomy" id="1379910"/>
    <lineage>
        <taxon>Bacteria</taxon>
        <taxon>Pseudomonadati</taxon>
        <taxon>Bacteroidota</taxon>
        <taxon>Cytophagia</taxon>
        <taxon>Cytophagales</taxon>
        <taxon>Hymenobacteraceae</taxon>
        <taxon>Rufibacter</taxon>
    </lineage>
</organism>
<protein>
    <recommendedName>
        <fullName evidence="7">RDD domain-containing protein</fullName>
    </recommendedName>
</protein>
<keyword evidence="3 6" id="KW-0812">Transmembrane</keyword>
<dbReference type="EMBL" id="CP010777">
    <property type="protein sequence ID" value="AKQ47380.1"/>
    <property type="molecule type" value="Genomic_DNA"/>
</dbReference>
<feature type="transmembrane region" description="Helical" evidence="6">
    <location>
        <begin position="112"/>
        <end position="131"/>
    </location>
</feature>
<dbReference type="InterPro" id="IPR010432">
    <property type="entry name" value="RDD"/>
</dbReference>
<feature type="domain" description="RDD" evidence="7">
    <location>
        <begin position="10"/>
        <end position="143"/>
    </location>
</feature>
<dbReference type="PANTHER" id="PTHR36115">
    <property type="entry name" value="PROLINE-RICH ANTIGEN HOMOLOG-RELATED"/>
    <property type="match status" value="1"/>
</dbReference>
<evidence type="ECO:0000256" key="2">
    <source>
        <dbReference type="ARBA" id="ARBA00022475"/>
    </source>
</evidence>
<keyword evidence="5 6" id="KW-0472">Membrane</keyword>
<dbReference type="KEGG" id="ruf:TH63_00150"/>
<evidence type="ECO:0000313" key="8">
    <source>
        <dbReference type="EMBL" id="AKQ47380.1"/>
    </source>
</evidence>
<feature type="transmembrane region" description="Helical" evidence="6">
    <location>
        <begin position="12"/>
        <end position="33"/>
    </location>
</feature>
<feature type="transmembrane region" description="Helical" evidence="6">
    <location>
        <begin position="53"/>
        <end position="73"/>
    </location>
</feature>
<evidence type="ECO:0000256" key="6">
    <source>
        <dbReference type="SAM" id="Phobius"/>
    </source>
</evidence>
<dbReference type="PATRIC" id="fig|1379910.4.peg.32"/>
<keyword evidence="9" id="KW-1185">Reference proteome</keyword>
<gene>
    <name evidence="8" type="ORF">TH63_00150</name>
</gene>
<proteinExistence type="predicted"/>
<dbReference type="Proteomes" id="UP000036458">
    <property type="component" value="Chromosome"/>
</dbReference>
<sequence>MYETSATVEYAGFWIRLVAWVIDAFVLAIPNWIISAVFMGGTALATDLENNPYAMMAAMSGSIGLTSLINLLYKSILESSSWQATIGKKALNLKVTDEQGHRISFLRSLGRTLATFISAFILFIGYIMAAFSSRKQALHDKIASTLVVKTR</sequence>
<dbReference type="GO" id="GO:0005886">
    <property type="term" value="C:plasma membrane"/>
    <property type="evidence" value="ECO:0007669"/>
    <property type="project" value="UniProtKB-SubCell"/>
</dbReference>
<evidence type="ECO:0000313" key="9">
    <source>
        <dbReference type="Proteomes" id="UP000036458"/>
    </source>
</evidence>
<dbReference type="InterPro" id="IPR051791">
    <property type="entry name" value="Pra-immunoreactive"/>
</dbReference>
<reference evidence="8 9" key="1">
    <citation type="submission" date="2015-01" db="EMBL/GenBank/DDBJ databases">
        <title>Rufibacter sp./DG31D/ whole genome sequencing.</title>
        <authorList>
            <person name="Kim M.K."/>
            <person name="Srinivasan S."/>
            <person name="Lee J.-J."/>
        </authorList>
    </citation>
    <scope>NUCLEOTIDE SEQUENCE [LARGE SCALE GENOMIC DNA]</scope>
    <source>
        <strain evidence="8 9">DG31D</strain>
    </source>
</reference>
<evidence type="ECO:0000256" key="4">
    <source>
        <dbReference type="ARBA" id="ARBA00022989"/>
    </source>
</evidence>